<comment type="catalytic activity">
    <reaction evidence="5">
        <text>2 reduced [2Fe-2S]-[ferredoxin] + NADP(+) + H(+) = 2 oxidized [2Fe-2S]-[ferredoxin] + NADPH</text>
        <dbReference type="Rhea" id="RHEA:20125"/>
        <dbReference type="Rhea" id="RHEA-COMP:10000"/>
        <dbReference type="Rhea" id="RHEA-COMP:10001"/>
        <dbReference type="ChEBI" id="CHEBI:15378"/>
        <dbReference type="ChEBI" id="CHEBI:33737"/>
        <dbReference type="ChEBI" id="CHEBI:33738"/>
        <dbReference type="ChEBI" id="CHEBI:57783"/>
        <dbReference type="ChEBI" id="CHEBI:58349"/>
        <dbReference type="EC" id="1.18.1.2"/>
    </reaction>
</comment>
<dbReference type="Gene3D" id="3.50.50.60">
    <property type="entry name" value="FAD/NAD(P)-binding domain"/>
    <property type="match status" value="2"/>
</dbReference>
<comment type="subunit">
    <text evidence="5">Homodimer.</text>
</comment>
<sequence>MTHREDAQVYDVTIIGGGPTGLFGAFYAGMRQMTAKIVDALPQLGGQLTALYPEKFIYDMPGFPKVRASELAQRLIEQAMQFNPTVCLNETALKLERLEEKLFRLTTDKAVHYSRTVLICAGIGAFSPRRLGKPEVERFEGKGVYYTVTNVDTFAGKRVLIVGGGDSAVDWALTLEPIASKVTLIHRRDQFRAHEHSVEQLMHSTVDVRVFHELETVVGNEHPEAAVIFHNKTGEKTTLPVDAVILALGFTTNLGPIKEWGLEMEGNDIKVDRRMMTNIPGVFAAGDVATYPGKIKLIATGVAEAAIAINQAKVFIDPTARLQPAFSTTVGVPTQAPKA</sequence>
<keyword evidence="4 5" id="KW-0560">Oxidoreductase</keyword>
<dbReference type="GO" id="GO:0050660">
    <property type="term" value="F:flavin adenine dinucleotide binding"/>
    <property type="evidence" value="ECO:0007669"/>
    <property type="project" value="UniProtKB-UniRule"/>
</dbReference>
<evidence type="ECO:0000256" key="3">
    <source>
        <dbReference type="ARBA" id="ARBA00022857"/>
    </source>
</evidence>
<feature type="binding site" evidence="5">
    <location>
        <position position="92"/>
    </location>
    <ligand>
        <name>FAD</name>
        <dbReference type="ChEBI" id="CHEBI:57692"/>
    </ligand>
</feature>
<dbReference type="PRINTS" id="PR00469">
    <property type="entry name" value="PNDRDTASEII"/>
</dbReference>
<dbReference type="Proteomes" id="UP000236173">
    <property type="component" value="Unassembled WGS sequence"/>
</dbReference>
<proteinExistence type="inferred from homology"/>
<feature type="binding site" evidence="5">
    <location>
        <position position="47"/>
    </location>
    <ligand>
        <name>FAD</name>
        <dbReference type="ChEBI" id="CHEBI:57692"/>
    </ligand>
</feature>
<feature type="binding site" evidence="5">
    <location>
        <position position="20"/>
    </location>
    <ligand>
        <name>FAD</name>
        <dbReference type="ChEBI" id="CHEBI:57692"/>
    </ligand>
</feature>
<dbReference type="HAMAP" id="MF_01685">
    <property type="entry name" value="FENR2"/>
    <property type="match status" value="1"/>
</dbReference>
<evidence type="ECO:0000256" key="2">
    <source>
        <dbReference type="ARBA" id="ARBA00022827"/>
    </source>
</evidence>
<organism evidence="7 8">
    <name type="scientific">Candidatus Fervidibacter japonicus</name>
    <dbReference type="NCBI Taxonomy" id="2035412"/>
    <lineage>
        <taxon>Bacteria</taxon>
        <taxon>Candidatus Fervidibacterota</taxon>
        <taxon>Candidatus Fervidibacter</taxon>
    </lineage>
</organism>
<gene>
    <name evidence="7" type="primary">yumC</name>
    <name evidence="7" type="ORF">HRbin17_01279</name>
</gene>
<dbReference type="GO" id="GO:0004324">
    <property type="term" value="F:ferredoxin-NADP+ reductase activity"/>
    <property type="evidence" value="ECO:0007669"/>
    <property type="project" value="UniProtKB-UniRule"/>
</dbReference>
<feature type="binding site" evidence="5">
    <location>
        <position position="287"/>
    </location>
    <ligand>
        <name>FAD</name>
        <dbReference type="ChEBI" id="CHEBI:57692"/>
    </ligand>
</feature>
<evidence type="ECO:0000313" key="7">
    <source>
        <dbReference type="EMBL" id="GBC98765.1"/>
    </source>
</evidence>
<feature type="binding site" evidence="5">
    <location>
        <position position="328"/>
    </location>
    <ligand>
        <name>FAD</name>
        <dbReference type="ChEBI" id="CHEBI:57692"/>
    </ligand>
</feature>
<dbReference type="Pfam" id="PF07992">
    <property type="entry name" value="Pyr_redox_2"/>
    <property type="match status" value="1"/>
</dbReference>
<reference evidence="8" key="1">
    <citation type="submission" date="2017-09" db="EMBL/GenBank/DDBJ databases">
        <title>Metaegenomics of thermophilic ammonia-oxidizing enrichment culture.</title>
        <authorList>
            <person name="Kato S."/>
            <person name="Suzuki K."/>
        </authorList>
    </citation>
    <scope>NUCLEOTIDE SEQUENCE [LARGE SCALE GENOMIC DNA]</scope>
</reference>
<evidence type="ECO:0000259" key="6">
    <source>
        <dbReference type="Pfam" id="PF07992"/>
    </source>
</evidence>
<dbReference type="InterPro" id="IPR036188">
    <property type="entry name" value="FAD/NAD-bd_sf"/>
</dbReference>
<name>A0A2H5XC65_9BACT</name>
<dbReference type="EMBL" id="BEHT01000015">
    <property type="protein sequence ID" value="GBC98765.1"/>
    <property type="molecule type" value="Genomic_DNA"/>
</dbReference>
<evidence type="ECO:0000313" key="8">
    <source>
        <dbReference type="Proteomes" id="UP000236173"/>
    </source>
</evidence>
<dbReference type="InterPro" id="IPR023753">
    <property type="entry name" value="FAD/NAD-binding_dom"/>
</dbReference>
<dbReference type="InterPro" id="IPR022890">
    <property type="entry name" value="Fd--NADP_Rdtase_type_2"/>
</dbReference>
<evidence type="ECO:0000256" key="1">
    <source>
        <dbReference type="ARBA" id="ARBA00022630"/>
    </source>
</evidence>
<feature type="binding site" evidence="5">
    <location>
        <position position="39"/>
    </location>
    <ligand>
        <name>FAD</name>
        <dbReference type="ChEBI" id="CHEBI:57692"/>
    </ligand>
</feature>
<dbReference type="PRINTS" id="PR00368">
    <property type="entry name" value="FADPNR"/>
</dbReference>
<accession>A0A2H5XC65</accession>
<keyword evidence="3 5" id="KW-0521">NADP</keyword>
<dbReference type="AlphaFoldDB" id="A0A2H5XC65"/>
<dbReference type="PANTHER" id="PTHR48105">
    <property type="entry name" value="THIOREDOXIN REDUCTASE 1-RELATED-RELATED"/>
    <property type="match status" value="1"/>
</dbReference>
<comment type="cofactor">
    <cofactor evidence="5">
        <name>FAD</name>
        <dbReference type="ChEBI" id="CHEBI:57692"/>
    </cofactor>
    <text evidence="5">Binds 1 FAD per subunit.</text>
</comment>
<comment type="similarity">
    <text evidence="5">Belongs to the ferredoxin--NADP reductase type 2 family.</text>
</comment>
<protein>
    <recommendedName>
        <fullName evidence="5">Ferredoxin--NADP reductase</fullName>
        <shortName evidence="5">FNR</shortName>
        <shortName evidence="5">Fd-NADP(+) reductase</shortName>
        <ecNumber evidence="5">1.18.1.2</ecNumber>
    </recommendedName>
</protein>
<dbReference type="SUPFAM" id="SSF51905">
    <property type="entry name" value="FAD/NAD(P)-binding domain"/>
    <property type="match status" value="1"/>
</dbReference>
<evidence type="ECO:0000256" key="4">
    <source>
        <dbReference type="ARBA" id="ARBA00023002"/>
    </source>
</evidence>
<feature type="binding site" evidence="5">
    <location>
        <position position="52"/>
    </location>
    <ligand>
        <name>FAD</name>
        <dbReference type="ChEBI" id="CHEBI:57692"/>
    </ligand>
</feature>
<dbReference type="EC" id="1.18.1.2" evidence="5"/>
<feature type="binding site" evidence="5">
    <location>
        <position position="126"/>
    </location>
    <ligand>
        <name>FAD</name>
        <dbReference type="ChEBI" id="CHEBI:57692"/>
    </ligand>
</feature>
<dbReference type="InterPro" id="IPR050097">
    <property type="entry name" value="Ferredoxin-NADP_redctase_2"/>
</dbReference>
<evidence type="ECO:0000256" key="5">
    <source>
        <dbReference type="HAMAP-Rule" id="MF_01685"/>
    </source>
</evidence>
<comment type="caution">
    <text evidence="7">The sequence shown here is derived from an EMBL/GenBank/DDBJ whole genome shotgun (WGS) entry which is preliminary data.</text>
</comment>
<keyword evidence="2 5" id="KW-0274">FAD</keyword>
<dbReference type="GO" id="GO:0050661">
    <property type="term" value="F:NADP binding"/>
    <property type="evidence" value="ECO:0007669"/>
    <property type="project" value="UniProtKB-UniRule"/>
</dbReference>
<feature type="domain" description="FAD/NAD(P)-binding" evidence="6">
    <location>
        <begin position="10"/>
        <end position="305"/>
    </location>
</feature>
<keyword evidence="1 5" id="KW-0285">Flavoprotein</keyword>